<protein>
    <submittedName>
        <fullName evidence="3">J domain-containing protein</fullName>
    </submittedName>
</protein>
<dbReference type="EMBL" id="JBHSNL010000001">
    <property type="protein sequence ID" value="MFC5543755.1"/>
    <property type="molecule type" value="Genomic_DNA"/>
</dbReference>
<evidence type="ECO:0000313" key="3">
    <source>
        <dbReference type="EMBL" id="MFC5543755.1"/>
    </source>
</evidence>
<feature type="transmembrane region" description="Helical" evidence="2">
    <location>
        <begin position="187"/>
        <end position="208"/>
    </location>
</feature>
<keyword evidence="2" id="KW-1133">Transmembrane helix</keyword>
<comment type="caution">
    <text evidence="3">The sequence shown here is derived from an EMBL/GenBank/DDBJ whole genome shotgun (WGS) entry which is preliminary data.</text>
</comment>
<keyword evidence="4" id="KW-1185">Reference proteome</keyword>
<name>A0ABW0RJJ1_9GAMM</name>
<proteinExistence type="predicted"/>
<reference evidence="4" key="1">
    <citation type="journal article" date="2019" name="Int. J. Syst. Evol. Microbiol.">
        <title>The Global Catalogue of Microorganisms (GCM) 10K type strain sequencing project: providing services to taxonomists for standard genome sequencing and annotation.</title>
        <authorList>
            <consortium name="The Broad Institute Genomics Platform"/>
            <consortium name="The Broad Institute Genome Sequencing Center for Infectious Disease"/>
            <person name="Wu L."/>
            <person name="Ma J."/>
        </authorList>
    </citation>
    <scope>NUCLEOTIDE SEQUENCE [LARGE SCALE GENOMIC DNA]</scope>
    <source>
        <strain evidence="4">CGMCC 4.1799</strain>
    </source>
</reference>
<dbReference type="Proteomes" id="UP001596055">
    <property type="component" value="Unassembled WGS sequence"/>
</dbReference>
<keyword evidence="2" id="KW-0812">Transmembrane</keyword>
<accession>A0ABW0RJJ1</accession>
<feature type="region of interest" description="Disordered" evidence="1">
    <location>
        <begin position="39"/>
        <end position="76"/>
    </location>
</feature>
<feature type="compositionally biased region" description="Low complexity" evidence="1">
    <location>
        <begin position="55"/>
        <end position="72"/>
    </location>
</feature>
<dbReference type="RefSeq" id="WP_248157658.1">
    <property type="nucleotide sequence ID" value="NZ_JAKZAJ010000003.1"/>
</dbReference>
<sequence>MSCWDILGIEPTQDRERIRAAYEQQLKFASQDESRRLADALREALGEPLAETETPAASPSVEPESSPAESQPLDAQDGQVVREVVIQVNALLNDNQRSQDVGIWKAILCEPPADKPAIRSAIAERLEAQLRPTAENGGLPAPVARFLGDWFEWYSLKDVAEPDETDVMGEPERPADEEEQPQQMVNFWPAVVGWIIGLAILAAIFGGMGGH</sequence>
<keyword evidence="2" id="KW-0472">Membrane</keyword>
<evidence type="ECO:0000313" key="4">
    <source>
        <dbReference type="Proteomes" id="UP001596055"/>
    </source>
</evidence>
<organism evidence="3 4">
    <name type="scientific">Marinobacter koreensis</name>
    <dbReference type="NCBI Taxonomy" id="335974"/>
    <lineage>
        <taxon>Bacteria</taxon>
        <taxon>Pseudomonadati</taxon>
        <taxon>Pseudomonadota</taxon>
        <taxon>Gammaproteobacteria</taxon>
        <taxon>Pseudomonadales</taxon>
        <taxon>Marinobacteraceae</taxon>
        <taxon>Marinobacter</taxon>
    </lineage>
</organism>
<gene>
    <name evidence="3" type="ORF">ACFPQA_01705</name>
</gene>
<evidence type="ECO:0000256" key="2">
    <source>
        <dbReference type="SAM" id="Phobius"/>
    </source>
</evidence>
<evidence type="ECO:0000256" key="1">
    <source>
        <dbReference type="SAM" id="MobiDB-lite"/>
    </source>
</evidence>